<dbReference type="InterPro" id="IPR001841">
    <property type="entry name" value="Znf_RING"/>
</dbReference>
<keyword evidence="5" id="KW-0175">Coiled coil</keyword>
<gene>
    <name evidence="8" type="ORF">ONZ51_g12813</name>
</gene>
<feature type="compositionally biased region" description="Acidic residues" evidence="6">
    <location>
        <begin position="277"/>
        <end position="292"/>
    </location>
</feature>
<dbReference type="Gene3D" id="3.30.40.10">
    <property type="entry name" value="Zinc/RING finger domain, C3HC4 (zinc finger)"/>
    <property type="match status" value="1"/>
</dbReference>
<evidence type="ECO:0000313" key="8">
    <source>
        <dbReference type="EMBL" id="KAJ8454809.1"/>
    </source>
</evidence>
<dbReference type="PROSITE" id="PS00518">
    <property type="entry name" value="ZF_RING_1"/>
    <property type="match status" value="1"/>
</dbReference>
<evidence type="ECO:0000256" key="6">
    <source>
        <dbReference type="SAM" id="MobiDB-lite"/>
    </source>
</evidence>
<dbReference type="SMART" id="SM00184">
    <property type="entry name" value="RING"/>
    <property type="match status" value="1"/>
</dbReference>
<keyword evidence="3" id="KW-0862">Zinc</keyword>
<feature type="compositionally biased region" description="Low complexity" evidence="6">
    <location>
        <begin position="368"/>
        <end position="391"/>
    </location>
</feature>
<evidence type="ECO:0000256" key="5">
    <source>
        <dbReference type="SAM" id="Coils"/>
    </source>
</evidence>
<organism evidence="8 9">
    <name type="scientific">Trametes cubensis</name>
    <dbReference type="NCBI Taxonomy" id="1111947"/>
    <lineage>
        <taxon>Eukaryota</taxon>
        <taxon>Fungi</taxon>
        <taxon>Dikarya</taxon>
        <taxon>Basidiomycota</taxon>
        <taxon>Agaricomycotina</taxon>
        <taxon>Agaricomycetes</taxon>
        <taxon>Polyporales</taxon>
        <taxon>Polyporaceae</taxon>
        <taxon>Trametes</taxon>
    </lineage>
</organism>
<keyword evidence="1" id="KW-0479">Metal-binding</keyword>
<dbReference type="Pfam" id="PF14634">
    <property type="entry name" value="zf-RING_5"/>
    <property type="match status" value="1"/>
</dbReference>
<dbReference type="GO" id="GO:0008270">
    <property type="term" value="F:zinc ion binding"/>
    <property type="evidence" value="ECO:0007669"/>
    <property type="project" value="UniProtKB-KW"/>
</dbReference>
<keyword evidence="9" id="KW-1185">Reference proteome</keyword>
<dbReference type="InterPro" id="IPR017907">
    <property type="entry name" value="Znf_RING_CS"/>
</dbReference>
<feature type="compositionally biased region" description="Polar residues" evidence="6">
    <location>
        <begin position="38"/>
        <end position="52"/>
    </location>
</feature>
<dbReference type="EMBL" id="JAPEVG010000882">
    <property type="protein sequence ID" value="KAJ8454809.1"/>
    <property type="molecule type" value="Genomic_DNA"/>
</dbReference>
<accession>A0AAD7X3D7</accession>
<dbReference type="Proteomes" id="UP001215151">
    <property type="component" value="Unassembled WGS sequence"/>
</dbReference>
<dbReference type="SUPFAM" id="SSF57850">
    <property type="entry name" value="RING/U-box"/>
    <property type="match status" value="1"/>
</dbReference>
<feature type="domain" description="RING-type" evidence="7">
    <location>
        <begin position="192"/>
        <end position="237"/>
    </location>
</feature>
<sequence>MPSGSGPVTRSRRNVEAGPSGKTKLDEIVDEDDVDGTKTGTSPSKTDSNGTSLESLLQRALGGARELERENATLRKKVDALQSKLDRLVETEDVVQLRPQRGKRRTGETIAELTSEVKLLRKQVQRLEKSNEKQRKRIHKLSIRELKNEAEDLVDTAEFEVGDSAHKMRKARLLRRFHDLMLENSVEENEECLICMENLQPRKCRSFPCQHTFCDECVRKLKPEPGEPESIRCPQCRTVCERDEAELVQYTASEQWDALLDVARQWAKMDVRRAESTSEEEDAEEFIDDEQETSTTASEPAPQNPLESSPEPTAQAEQDAAPDTPSRLRKRRAIVTPSPEPENNEEGELAEAGPSDTVVADHANADDPSGSTQPASPTTPTQPTPSYAQSPSKDKRKMLEQLAEARSKKRRL</sequence>
<keyword evidence="2 4" id="KW-0863">Zinc-finger</keyword>
<feature type="region of interest" description="Disordered" evidence="6">
    <location>
        <begin position="1"/>
        <end position="52"/>
    </location>
</feature>
<feature type="coiled-coil region" evidence="5">
    <location>
        <begin position="57"/>
        <end position="149"/>
    </location>
</feature>
<evidence type="ECO:0000256" key="1">
    <source>
        <dbReference type="ARBA" id="ARBA00022723"/>
    </source>
</evidence>
<dbReference type="InterPro" id="IPR047126">
    <property type="entry name" value="RNF141-like"/>
</dbReference>
<reference evidence="8" key="1">
    <citation type="submission" date="2022-11" db="EMBL/GenBank/DDBJ databases">
        <title>Genome Sequence of Cubamyces cubensis.</title>
        <authorList>
            <person name="Buettner E."/>
        </authorList>
    </citation>
    <scope>NUCLEOTIDE SEQUENCE</scope>
    <source>
        <strain evidence="8">MPL-01</strain>
    </source>
</reference>
<dbReference type="PROSITE" id="PS50089">
    <property type="entry name" value="ZF_RING_2"/>
    <property type="match status" value="1"/>
</dbReference>
<evidence type="ECO:0000313" key="9">
    <source>
        <dbReference type="Proteomes" id="UP001215151"/>
    </source>
</evidence>
<feature type="region of interest" description="Disordered" evidence="6">
    <location>
        <begin position="273"/>
        <end position="412"/>
    </location>
</feature>
<evidence type="ECO:0000256" key="3">
    <source>
        <dbReference type="ARBA" id="ARBA00022833"/>
    </source>
</evidence>
<dbReference type="CDD" id="cd16449">
    <property type="entry name" value="RING-HC"/>
    <property type="match status" value="1"/>
</dbReference>
<proteinExistence type="predicted"/>
<protein>
    <recommendedName>
        <fullName evidence="7">RING-type domain-containing protein</fullName>
    </recommendedName>
</protein>
<feature type="compositionally biased region" description="Polar residues" evidence="6">
    <location>
        <begin position="305"/>
        <end position="316"/>
    </location>
</feature>
<dbReference type="AlphaFoldDB" id="A0AAD7X3D7"/>
<name>A0AAD7X3D7_9APHY</name>
<evidence type="ECO:0000259" key="7">
    <source>
        <dbReference type="PROSITE" id="PS50089"/>
    </source>
</evidence>
<dbReference type="PANTHER" id="PTHR12109">
    <property type="entry name" value="RING FINGER PROTEIN 141-RELATED"/>
    <property type="match status" value="1"/>
</dbReference>
<feature type="compositionally biased region" description="Basic and acidic residues" evidence="6">
    <location>
        <begin position="397"/>
        <end position="406"/>
    </location>
</feature>
<evidence type="ECO:0000256" key="2">
    <source>
        <dbReference type="ARBA" id="ARBA00022771"/>
    </source>
</evidence>
<dbReference type="InterPro" id="IPR013083">
    <property type="entry name" value="Znf_RING/FYVE/PHD"/>
</dbReference>
<evidence type="ECO:0000256" key="4">
    <source>
        <dbReference type="PROSITE-ProRule" id="PRU00175"/>
    </source>
</evidence>
<dbReference type="PANTHER" id="PTHR12109:SF5">
    <property type="entry name" value="RING-TYPE DOMAIN-CONTAINING PROTEIN"/>
    <property type="match status" value="1"/>
</dbReference>
<comment type="caution">
    <text evidence="8">The sequence shown here is derived from an EMBL/GenBank/DDBJ whole genome shotgun (WGS) entry which is preliminary data.</text>
</comment>